<proteinExistence type="predicted"/>
<keyword evidence="3" id="KW-1185">Reference proteome</keyword>
<comment type="caution">
    <text evidence="2">The sequence shown here is derived from an EMBL/GenBank/DDBJ whole genome shotgun (WGS) entry which is preliminary data.</text>
</comment>
<dbReference type="Proteomes" id="UP000094527">
    <property type="component" value="Unassembled WGS sequence"/>
</dbReference>
<dbReference type="EMBL" id="LJIJ01000155">
    <property type="protein sequence ID" value="ODN01375.1"/>
    <property type="molecule type" value="Genomic_DNA"/>
</dbReference>
<dbReference type="AlphaFoldDB" id="A0A1D2N8G6"/>
<organism evidence="2 3">
    <name type="scientific">Orchesella cincta</name>
    <name type="common">Springtail</name>
    <name type="synonym">Podura cincta</name>
    <dbReference type="NCBI Taxonomy" id="48709"/>
    <lineage>
        <taxon>Eukaryota</taxon>
        <taxon>Metazoa</taxon>
        <taxon>Ecdysozoa</taxon>
        <taxon>Arthropoda</taxon>
        <taxon>Hexapoda</taxon>
        <taxon>Collembola</taxon>
        <taxon>Entomobryomorpha</taxon>
        <taxon>Entomobryoidea</taxon>
        <taxon>Orchesellidae</taxon>
        <taxon>Orchesellinae</taxon>
        <taxon>Orchesella</taxon>
    </lineage>
</organism>
<evidence type="ECO:0000313" key="2">
    <source>
        <dbReference type="EMBL" id="ODN01375.1"/>
    </source>
</evidence>
<name>A0A1D2N8G6_ORCCI</name>
<evidence type="ECO:0000313" key="3">
    <source>
        <dbReference type="Proteomes" id="UP000094527"/>
    </source>
</evidence>
<sequence>MMAFTLKMETTAAEIVVVQEEKENSPTKRKLIESAIASPAKKQLKGETEVVADKEPTPPTEENVNTEGGKDAEMTGVDDKDKMKAEADVSNTEAAVTTETAKAEEDAVDSGSAKESEPNDGTQPEVVPEVVKSIASAPPAEPEVTA</sequence>
<feature type="region of interest" description="Disordered" evidence="1">
    <location>
        <begin position="38"/>
        <end position="146"/>
    </location>
</feature>
<feature type="compositionally biased region" description="Basic and acidic residues" evidence="1">
    <location>
        <begin position="44"/>
        <end position="56"/>
    </location>
</feature>
<evidence type="ECO:0000256" key="1">
    <source>
        <dbReference type="SAM" id="MobiDB-lite"/>
    </source>
</evidence>
<accession>A0A1D2N8G6</accession>
<feature type="compositionally biased region" description="Basic and acidic residues" evidence="1">
    <location>
        <begin position="68"/>
        <end position="87"/>
    </location>
</feature>
<reference evidence="2 3" key="1">
    <citation type="journal article" date="2016" name="Genome Biol. Evol.">
        <title>Gene Family Evolution Reflects Adaptation to Soil Environmental Stressors in the Genome of the Collembolan Orchesella cincta.</title>
        <authorList>
            <person name="Faddeeva-Vakhrusheva A."/>
            <person name="Derks M.F."/>
            <person name="Anvar S.Y."/>
            <person name="Agamennone V."/>
            <person name="Suring W."/>
            <person name="Smit S."/>
            <person name="van Straalen N.M."/>
            <person name="Roelofs D."/>
        </authorList>
    </citation>
    <scope>NUCLEOTIDE SEQUENCE [LARGE SCALE GENOMIC DNA]</scope>
    <source>
        <tissue evidence="2">Mixed pool</tissue>
    </source>
</reference>
<gene>
    <name evidence="2" type="ORF">Ocin01_05299</name>
</gene>
<protein>
    <submittedName>
        <fullName evidence="2">Uncharacterized protein</fullName>
    </submittedName>
</protein>